<protein>
    <submittedName>
        <fullName evidence="1">Uncharacterized protein</fullName>
    </submittedName>
</protein>
<dbReference type="PANTHER" id="PTHR31260:SF35">
    <property type="entry name" value="MALECTIN-LIKE DOMAIN-CONTAINING PROTEIN"/>
    <property type="match status" value="1"/>
</dbReference>
<feature type="non-terminal residue" evidence="1">
    <location>
        <position position="1"/>
    </location>
</feature>
<sequence>VACASVEFISEVANWLFVVVSVACRDMSRLPCIQHRPEISVLGTAIIFGLELPFQDVSQISEYRRIVVIVVGRQRLLREYNLDASSISRMLFKFKNLSISAEQDRSIMSSPILRIEDGFILTQMNYWEQVRESGGFDIEHISVPQNTRGLVPYDCENKRMRYPKRVLVNLYARLGLHRYNLSKGTNLEFHHLKKFNMIMNCISSYRITLVAYDPATSSLITFLVGVSEEVYASLNLMVFIARPQADKPPFPEPIRPIGSTIYPLRPDEDACDDKGLPFWPTDFEDTTLYWPFLKESEDWIRLYLEIALCSNDRNIPESHLSKLQIVRVARERSPIEHVDATSTIFYITFKGLPVARVGEDGEHVERRVIIRRYVDLSTGYFTLMGGFGFSVGEDTSHRPMTRLRSTDEFCAEQKRLYPTTPPCPAIPIADWWKS</sequence>
<evidence type="ECO:0000313" key="2">
    <source>
        <dbReference type="Proteomes" id="UP000824890"/>
    </source>
</evidence>
<dbReference type="Pfam" id="PF04776">
    <property type="entry name" value="protein_MS5"/>
    <property type="match status" value="1"/>
</dbReference>
<comment type="caution">
    <text evidence="1">The sequence shown here is derived from an EMBL/GenBank/DDBJ whole genome shotgun (WGS) entry which is preliminary data.</text>
</comment>
<reference evidence="1 2" key="1">
    <citation type="submission" date="2021-05" db="EMBL/GenBank/DDBJ databases">
        <title>Genome Assembly of Synthetic Allotetraploid Brassica napus Reveals Homoeologous Exchanges between Subgenomes.</title>
        <authorList>
            <person name="Davis J.T."/>
        </authorList>
    </citation>
    <scope>NUCLEOTIDE SEQUENCE [LARGE SCALE GENOMIC DNA]</scope>
    <source>
        <strain evidence="2">cv. Da-Ae</strain>
        <tissue evidence="1">Seedling</tissue>
    </source>
</reference>
<dbReference type="InterPro" id="IPR006462">
    <property type="entry name" value="MS5"/>
</dbReference>
<organism evidence="1 2">
    <name type="scientific">Brassica napus</name>
    <name type="common">Rape</name>
    <dbReference type="NCBI Taxonomy" id="3708"/>
    <lineage>
        <taxon>Eukaryota</taxon>
        <taxon>Viridiplantae</taxon>
        <taxon>Streptophyta</taxon>
        <taxon>Embryophyta</taxon>
        <taxon>Tracheophyta</taxon>
        <taxon>Spermatophyta</taxon>
        <taxon>Magnoliopsida</taxon>
        <taxon>eudicotyledons</taxon>
        <taxon>Gunneridae</taxon>
        <taxon>Pentapetalae</taxon>
        <taxon>rosids</taxon>
        <taxon>malvids</taxon>
        <taxon>Brassicales</taxon>
        <taxon>Brassicaceae</taxon>
        <taxon>Brassiceae</taxon>
        <taxon>Brassica</taxon>
    </lineage>
</organism>
<dbReference type="NCBIfam" id="TIGR01572">
    <property type="entry name" value="A_thl_para_3677"/>
    <property type="match status" value="1"/>
</dbReference>
<proteinExistence type="predicted"/>
<gene>
    <name evidence="1" type="ORF">HID58_049404</name>
</gene>
<dbReference type="Proteomes" id="UP000824890">
    <property type="component" value="Unassembled WGS sequence"/>
</dbReference>
<dbReference type="EMBL" id="JAGKQM010000012">
    <property type="protein sequence ID" value="KAH0899836.1"/>
    <property type="molecule type" value="Genomic_DNA"/>
</dbReference>
<dbReference type="PANTHER" id="PTHR31260">
    <property type="entry name" value="CYSTATIN/MONELLIN SUPERFAMILY PROTEIN"/>
    <property type="match status" value="1"/>
</dbReference>
<evidence type="ECO:0000313" key="1">
    <source>
        <dbReference type="EMBL" id="KAH0899836.1"/>
    </source>
</evidence>
<accession>A0ABQ8B4U9</accession>
<name>A0ABQ8B4U9_BRANA</name>
<keyword evidence="2" id="KW-1185">Reference proteome</keyword>